<name>A0ABY5ST22_9MICO</name>
<evidence type="ECO:0000313" key="4">
    <source>
        <dbReference type="Proteomes" id="UP001064879"/>
    </source>
</evidence>
<organism evidence="3 4">
    <name type="scientific">Brevibacterium spongiae</name>
    <dbReference type="NCBI Taxonomy" id="2909672"/>
    <lineage>
        <taxon>Bacteria</taxon>
        <taxon>Bacillati</taxon>
        <taxon>Actinomycetota</taxon>
        <taxon>Actinomycetes</taxon>
        <taxon>Micrococcales</taxon>
        <taxon>Brevibacteriaceae</taxon>
        <taxon>Brevibacterium</taxon>
    </lineage>
</organism>
<reference evidence="3" key="1">
    <citation type="submission" date="2022-03" db="EMBL/GenBank/DDBJ databases">
        <title>Brevibacterium spongiae sp. nov., isolated from marine sponge.</title>
        <authorList>
            <person name="Li Z."/>
            <person name="Zhang M."/>
        </authorList>
    </citation>
    <scope>NUCLEOTIDE SEQUENCE</scope>
    <source>
        <strain evidence="3">WHS-Z9</strain>
    </source>
</reference>
<dbReference type="EMBL" id="CP093443">
    <property type="protein sequence ID" value="UVI37349.1"/>
    <property type="molecule type" value="Genomic_DNA"/>
</dbReference>
<sequence length="146" mass="14829">MPTTIHSRVAALGIAAVAGFAALGMSAGPASASPEAQSAAGTVQAPQSSGYPAAASDYADELVQAWGNGDDIDVGELAAPSVVDGLADHGDEHATHWARIAADGDSIWTDVVYENSVSHEVMALTVANKTAEVDEEQAVQDISFHG</sequence>
<feature type="region of interest" description="Disordered" evidence="1">
    <location>
        <begin position="31"/>
        <end position="52"/>
    </location>
</feature>
<dbReference type="Proteomes" id="UP001064879">
    <property type="component" value="Chromosome"/>
</dbReference>
<evidence type="ECO:0000313" key="3">
    <source>
        <dbReference type="EMBL" id="UVI37349.1"/>
    </source>
</evidence>
<evidence type="ECO:0000256" key="2">
    <source>
        <dbReference type="SAM" id="SignalP"/>
    </source>
</evidence>
<feature type="compositionally biased region" description="Low complexity" evidence="1">
    <location>
        <begin position="31"/>
        <end position="41"/>
    </location>
</feature>
<proteinExistence type="predicted"/>
<keyword evidence="4" id="KW-1185">Reference proteome</keyword>
<accession>A0ABY5ST22</accession>
<gene>
    <name evidence="3" type="ORF">L1F31_06795</name>
</gene>
<keyword evidence="2" id="KW-0732">Signal</keyword>
<feature type="signal peptide" evidence="2">
    <location>
        <begin position="1"/>
        <end position="32"/>
    </location>
</feature>
<evidence type="ECO:0000256" key="1">
    <source>
        <dbReference type="SAM" id="MobiDB-lite"/>
    </source>
</evidence>
<feature type="chain" id="PRO_5046604409" evidence="2">
    <location>
        <begin position="33"/>
        <end position="146"/>
    </location>
</feature>
<dbReference type="RefSeq" id="WP_265419891.1">
    <property type="nucleotide sequence ID" value="NZ_CP093443.1"/>
</dbReference>
<protein>
    <submittedName>
        <fullName evidence="3">Uncharacterized protein</fullName>
    </submittedName>
</protein>